<comment type="catalytic activity">
    <reaction evidence="5">
        <text>guanosine(9) in tRNA + S-adenosyl-L-methionine = N(1)-methylguanosine(9) in tRNA + S-adenosyl-L-homocysteine + H(+)</text>
        <dbReference type="Rhea" id="RHEA:43156"/>
        <dbReference type="Rhea" id="RHEA-COMP:10367"/>
        <dbReference type="Rhea" id="RHEA-COMP:10368"/>
        <dbReference type="ChEBI" id="CHEBI:15378"/>
        <dbReference type="ChEBI" id="CHEBI:57856"/>
        <dbReference type="ChEBI" id="CHEBI:59789"/>
        <dbReference type="ChEBI" id="CHEBI:73542"/>
        <dbReference type="ChEBI" id="CHEBI:74269"/>
        <dbReference type="EC" id="2.1.1.221"/>
    </reaction>
</comment>
<dbReference type="Gene3D" id="3.40.1280.30">
    <property type="match status" value="1"/>
</dbReference>
<protein>
    <recommendedName>
        <fullName evidence="1">tRNA (guanine(9)-N(1))-methyltransferase</fullName>
        <ecNumber evidence="1">2.1.1.221</ecNumber>
    </recommendedName>
</protein>
<dbReference type="GO" id="GO:0052905">
    <property type="term" value="F:tRNA (guanosine(9)-N1)-methyltransferase activity"/>
    <property type="evidence" value="ECO:0007669"/>
    <property type="project" value="UniProtKB-EC"/>
</dbReference>
<reference evidence="9" key="1">
    <citation type="journal article" date="2014" name="Nucleic Acids Res.">
        <title>The evolutionary dynamics of variant antigen genes in Babesia reveal a history of genomic innovation underlying host-parasite interaction.</title>
        <authorList>
            <person name="Jackson A.P."/>
            <person name="Otto T.D."/>
            <person name="Darby A."/>
            <person name="Ramaprasad A."/>
            <person name="Xia D."/>
            <person name="Echaide I.E."/>
            <person name="Farber M."/>
            <person name="Gahlot S."/>
            <person name="Gamble J."/>
            <person name="Gupta D."/>
            <person name="Gupta Y."/>
            <person name="Jackson L."/>
            <person name="Malandrin L."/>
            <person name="Malas T.B."/>
            <person name="Moussa E."/>
            <person name="Nair M."/>
            <person name="Reid A.J."/>
            <person name="Sanders M."/>
            <person name="Sharma J."/>
            <person name="Tracey A."/>
            <person name="Quail M.A."/>
            <person name="Weir W."/>
            <person name="Wastling J.M."/>
            <person name="Hall N."/>
            <person name="Willadsen P."/>
            <person name="Lingelbach K."/>
            <person name="Shiels B."/>
            <person name="Tait A."/>
            <person name="Berriman M."/>
            <person name="Allred D.R."/>
            <person name="Pain A."/>
        </authorList>
    </citation>
    <scope>NUCLEOTIDE SEQUENCE</scope>
    <source>
        <strain evidence="9">1802A</strain>
    </source>
</reference>
<feature type="compositionally biased region" description="Basic and acidic residues" evidence="7">
    <location>
        <begin position="50"/>
        <end position="63"/>
    </location>
</feature>
<evidence type="ECO:0000256" key="7">
    <source>
        <dbReference type="SAM" id="MobiDB-lite"/>
    </source>
</evidence>
<evidence type="ECO:0000256" key="2">
    <source>
        <dbReference type="ARBA" id="ARBA00022603"/>
    </source>
</evidence>
<dbReference type="EC" id="2.1.1.221" evidence="1"/>
<dbReference type="GO" id="GO:0002939">
    <property type="term" value="P:tRNA N1-guanine methylation"/>
    <property type="evidence" value="ECO:0007669"/>
    <property type="project" value="TreeGrafter"/>
</dbReference>
<dbReference type="GO" id="GO:0005634">
    <property type="term" value="C:nucleus"/>
    <property type="evidence" value="ECO:0007669"/>
    <property type="project" value="TreeGrafter"/>
</dbReference>
<dbReference type="PROSITE" id="PS51675">
    <property type="entry name" value="SAM_MT_TRM10"/>
    <property type="match status" value="1"/>
</dbReference>
<evidence type="ECO:0000256" key="3">
    <source>
        <dbReference type="ARBA" id="ARBA00022679"/>
    </source>
</evidence>
<dbReference type="AlphaFoldDB" id="A0AAD9G905"/>
<dbReference type="PANTHER" id="PTHR13563">
    <property type="entry name" value="TRNA (GUANINE-9-) METHYLTRANSFERASE"/>
    <property type="match status" value="1"/>
</dbReference>
<evidence type="ECO:0000256" key="5">
    <source>
        <dbReference type="ARBA" id="ARBA00048434"/>
    </source>
</evidence>
<sequence length="283" mass="33135">MSDTVDGTCKQADDTDAAAQPKPPRLPRSQKKKLARERYRQKRKLKRRENRMNARERASTERREMLAAMTEEERAAFIQRERQLEAELKQREEAFLEDAYENGLPICINCTFDDDMNETELKSLAKQIAVVYNEIKCMRAKIKLSITGLDTQSQWYSRLQLFNVDKWKIRKYSQNYWEVYDTQNIVVLSPDAEEYLEEMEPDKVYVIGGLVDRNIKKKTTLAQAQDHGLVTRALPIPKYFPQCKKKVLNINAVIEILVMRANNSTWQHAFQKCIPTRARTENP</sequence>
<dbReference type="GO" id="GO:0000049">
    <property type="term" value="F:tRNA binding"/>
    <property type="evidence" value="ECO:0007669"/>
    <property type="project" value="TreeGrafter"/>
</dbReference>
<keyword evidence="2" id="KW-0489">Methyltransferase</keyword>
<dbReference type="InterPro" id="IPR028564">
    <property type="entry name" value="MT_TRM10-typ"/>
</dbReference>
<keyword evidence="10" id="KW-1185">Reference proteome</keyword>
<evidence type="ECO:0000259" key="8">
    <source>
        <dbReference type="PROSITE" id="PS51675"/>
    </source>
</evidence>
<evidence type="ECO:0000313" key="10">
    <source>
        <dbReference type="Proteomes" id="UP001195914"/>
    </source>
</evidence>
<feature type="domain" description="SAM-dependent MTase TRM10-type" evidence="8">
    <location>
        <begin position="92"/>
        <end position="281"/>
    </location>
</feature>
<feature type="region of interest" description="Disordered" evidence="7">
    <location>
        <begin position="1"/>
        <end position="63"/>
    </location>
</feature>
<dbReference type="PANTHER" id="PTHR13563:SF13">
    <property type="entry name" value="TRNA METHYLTRANSFERASE 10 HOMOLOG A"/>
    <property type="match status" value="1"/>
</dbReference>
<proteinExistence type="predicted"/>
<dbReference type="EMBL" id="JAHBMH010000067">
    <property type="protein sequence ID" value="KAK1934030.1"/>
    <property type="molecule type" value="Genomic_DNA"/>
</dbReference>
<evidence type="ECO:0000256" key="6">
    <source>
        <dbReference type="SAM" id="Coils"/>
    </source>
</evidence>
<organism evidence="9 10">
    <name type="scientific">Babesia divergens</name>
    <dbReference type="NCBI Taxonomy" id="32595"/>
    <lineage>
        <taxon>Eukaryota</taxon>
        <taxon>Sar</taxon>
        <taxon>Alveolata</taxon>
        <taxon>Apicomplexa</taxon>
        <taxon>Aconoidasida</taxon>
        <taxon>Piroplasmida</taxon>
        <taxon>Babesiidae</taxon>
        <taxon>Babesia</taxon>
    </lineage>
</organism>
<feature type="compositionally biased region" description="Basic residues" evidence="7">
    <location>
        <begin position="28"/>
        <end position="49"/>
    </location>
</feature>
<keyword evidence="6" id="KW-0175">Coiled coil</keyword>
<feature type="coiled-coil region" evidence="6">
    <location>
        <begin position="67"/>
        <end position="94"/>
    </location>
</feature>
<keyword evidence="3" id="KW-0808">Transferase</keyword>
<evidence type="ECO:0000256" key="4">
    <source>
        <dbReference type="ARBA" id="ARBA00022691"/>
    </source>
</evidence>
<evidence type="ECO:0000313" key="9">
    <source>
        <dbReference type="EMBL" id="KAK1934030.1"/>
    </source>
</evidence>
<keyword evidence="4" id="KW-0949">S-adenosyl-L-methionine</keyword>
<dbReference type="CDD" id="cd18089">
    <property type="entry name" value="SPOUT_Trm10-like"/>
    <property type="match status" value="1"/>
</dbReference>
<dbReference type="InterPro" id="IPR038459">
    <property type="entry name" value="MT_TRM10-typ_sf"/>
</dbReference>
<comment type="caution">
    <text evidence="9">The sequence shown here is derived from an EMBL/GenBank/DDBJ whole genome shotgun (WGS) entry which is preliminary data.</text>
</comment>
<name>A0AAD9G905_BABDI</name>
<dbReference type="Proteomes" id="UP001195914">
    <property type="component" value="Unassembled WGS sequence"/>
</dbReference>
<dbReference type="InterPro" id="IPR007356">
    <property type="entry name" value="tRNA_m1G_MeTrfase_euk"/>
</dbReference>
<gene>
    <name evidence="9" type="ORF">X943_001734</name>
</gene>
<accession>A0AAD9G905</accession>
<reference evidence="9" key="2">
    <citation type="submission" date="2021-05" db="EMBL/GenBank/DDBJ databases">
        <authorList>
            <person name="Pain A."/>
        </authorList>
    </citation>
    <scope>NUCLEOTIDE SEQUENCE</scope>
    <source>
        <strain evidence="9">1802A</strain>
    </source>
</reference>
<evidence type="ECO:0000256" key="1">
    <source>
        <dbReference type="ARBA" id="ARBA00012797"/>
    </source>
</evidence>